<dbReference type="Pfam" id="PF03097">
    <property type="entry name" value="BRO1"/>
    <property type="match status" value="1"/>
</dbReference>
<dbReference type="InterPro" id="IPR038499">
    <property type="entry name" value="BRO1_sf"/>
</dbReference>
<evidence type="ECO:0000313" key="4">
    <source>
        <dbReference type="Proteomes" id="UP001202328"/>
    </source>
</evidence>
<proteinExistence type="inferred from homology"/>
<dbReference type="CDD" id="cd09247">
    <property type="entry name" value="BRO1_Alix_like_2"/>
    <property type="match status" value="1"/>
</dbReference>
<accession>A0AAD4SAE6</accession>
<dbReference type="SMART" id="SM01041">
    <property type="entry name" value="BRO1"/>
    <property type="match status" value="1"/>
</dbReference>
<dbReference type="Proteomes" id="UP001202328">
    <property type="component" value="Unassembled WGS sequence"/>
</dbReference>
<gene>
    <name evidence="3" type="ORF">MKW98_002542</name>
</gene>
<name>A0AAD4SAE6_9MAGN</name>
<keyword evidence="4" id="KW-1185">Reference proteome</keyword>
<comment type="similarity">
    <text evidence="1">Belongs to the BROX family.</text>
</comment>
<reference evidence="3" key="1">
    <citation type="submission" date="2022-04" db="EMBL/GenBank/DDBJ databases">
        <title>A functionally conserved STORR gene fusion in Papaver species that diverged 16.8 million years ago.</title>
        <authorList>
            <person name="Catania T."/>
        </authorList>
    </citation>
    <scope>NUCLEOTIDE SEQUENCE</scope>
    <source>
        <strain evidence="3">S-188037</strain>
    </source>
</reference>
<evidence type="ECO:0000256" key="1">
    <source>
        <dbReference type="ARBA" id="ARBA00008901"/>
    </source>
</evidence>
<dbReference type="EMBL" id="JAJJMB010012161">
    <property type="protein sequence ID" value="KAI3885150.1"/>
    <property type="molecule type" value="Genomic_DNA"/>
</dbReference>
<evidence type="ECO:0000259" key="2">
    <source>
        <dbReference type="PROSITE" id="PS51180"/>
    </source>
</evidence>
<dbReference type="PANTHER" id="PTHR23032">
    <property type="entry name" value="BRO1 DOMAIN-CONTAINING PROTEIN BROX"/>
    <property type="match status" value="1"/>
</dbReference>
<dbReference type="InterPro" id="IPR038898">
    <property type="entry name" value="BROX"/>
</dbReference>
<dbReference type="PANTHER" id="PTHR23032:SF20">
    <property type="entry name" value="ENDOSOMAL TARGETING BRO1-LIKE DOMAIN-CONTAINING PROTEIN"/>
    <property type="match status" value="1"/>
</dbReference>
<sequence length="389" mass="43375">MMLHFSDPAKLKTKRIIFEEIYGAGDPSTLMELKELSARRRAIEESINETSVTAKATAREMAGGLTSRREQDLLKLELYLPLLENLVFHATSSGNVVSGVELKISWSSALSSVARLNFGGCKFFNNDELCFELGMTLFLYGAILRERAQEVLLTGDLVKSSKLYRKAAGVYHHLFQTVLPSLKPAVGQEKPPPPETTPSLSSVMNFICLAEAQGAVARKAVENGTSVGLLSKLDYGIKELLDQAYSILNASNEKCKLISTKLEEFICFSRSLHELRSKRYLAGSLKNDHIGLAIGVLRRALGNIKGAPKEESWQLVFKQEIETVSEMLRKLEHENNEVFHVRVPIHVDQLPSPESKKIVTGTPYDPKRSETKLVFKKIVKPRLSKSQTM</sequence>
<evidence type="ECO:0000313" key="3">
    <source>
        <dbReference type="EMBL" id="KAI3885150.1"/>
    </source>
</evidence>
<organism evidence="3 4">
    <name type="scientific">Papaver atlanticum</name>
    <dbReference type="NCBI Taxonomy" id="357466"/>
    <lineage>
        <taxon>Eukaryota</taxon>
        <taxon>Viridiplantae</taxon>
        <taxon>Streptophyta</taxon>
        <taxon>Embryophyta</taxon>
        <taxon>Tracheophyta</taxon>
        <taxon>Spermatophyta</taxon>
        <taxon>Magnoliopsida</taxon>
        <taxon>Ranunculales</taxon>
        <taxon>Papaveraceae</taxon>
        <taxon>Papaveroideae</taxon>
        <taxon>Papaver</taxon>
    </lineage>
</organism>
<dbReference type="PROSITE" id="PS51180">
    <property type="entry name" value="BRO1"/>
    <property type="match status" value="1"/>
</dbReference>
<feature type="domain" description="BRO1" evidence="2">
    <location>
        <begin position="1"/>
        <end position="389"/>
    </location>
</feature>
<comment type="caution">
    <text evidence="3">The sequence shown here is derived from an EMBL/GenBank/DDBJ whole genome shotgun (WGS) entry which is preliminary data.</text>
</comment>
<dbReference type="Gene3D" id="1.25.40.280">
    <property type="entry name" value="alix/aip1 like domains"/>
    <property type="match status" value="1"/>
</dbReference>
<dbReference type="AlphaFoldDB" id="A0AAD4SAE6"/>
<protein>
    <recommendedName>
        <fullName evidence="2">BRO1 domain-containing protein</fullName>
    </recommendedName>
</protein>
<dbReference type="InterPro" id="IPR004328">
    <property type="entry name" value="BRO1_dom"/>
</dbReference>